<accession>A0A022QFV0</accession>
<reference evidence="1 2" key="1">
    <citation type="journal article" date="2013" name="Proc. Natl. Acad. Sci. U.S.A.">
        <title>Fine-scale variation in meiotic recombination in Mimulus inferred from population shotgun sequencing.</title>
        <authorList>
            <person name="Hellsten U."/>
            <person name="Wright K.M."/>
            <person name="Jenkins J."/>
            <person name="Shu S."/>
            <person name="Yuan Y."/>
            <person name="Wessler S.R."/>
            <person name="Schmutz J."/>
            <person name="Willis J.H."/>
            <person name="Rokhsar D.S."/>
        </authorList>
    </citation>
    <scope>NUCLEOTIDE SEQUENCE [LARGE SCALE GENOMIC DNA]</scope>
    <source>
        <strain evidence="2">cv. DUN x IM62</strain>
    </source>
</reference>
<sequence>CVTNGGTMKNRSNRIRIGMAKIKATGLTSGDA</sequence>
<proteinExistence type="predicted"/>
<organism evidence="1 2">
    <name type="scientific">Erythranthe guttata</name>
    <name type="common">Yellow monkey flower</name>
    <name type="synonym">Mimulus guttatus</name>
    <dbReference type="NCBI Taxonomy" id="4155"/>
    <lineage>
        <taxon>Eukaryota</taxon>
        <taxon>Viridiplantae</taxon>
        <taxon>Streptophyta</taxon>
        <taxon>Embryophyta</taxon>
        <taxon>Tracheophyta</taxon>
        <taxon>Spermatophyta</taxon>
        <taxon>Magnoliopsida</taxon>
        <taxon>eudicotyledons</taxon>
        <taxon>Gunneridae</taxon>
        <taxon>Pentapetalae</taxon>
        <taxon>asterids</taxon>
        <taxon>lamiids</taxon>
        <taxon>Lamiales</taxon>
        <taxon>Phrymaceae</taxon>
        <taxon>Erythranthe</taxon>
    </lineage>
</organism>
<evidence type="ECO:0000313" key="1">
    <source>
        <dbReference type="EMBL" id="EYU26424.1"/>
    </source>
</evidence>
<protein>
    <submittedName>
        <fullName evidence="1">Uncharacterized protein</fullName>
    </submittedName>
</protein>
<dbReference type="Proteomes" id="UP000030748">
    <property type="component" value="Unassembled WGS sequence"/>
</dbReference>
<evidence type="ECO:0000313" key="2">
    <source>
        <dbReference type="Proteomes" id="UP000030748"/>
    </source>
</evidence>
<keyword evidence="2" id="KW-1185">Reference proteome</keyword>
<dbReference type="EMBL" id="KI631673">
    <property type="protein sequence ID" value="EYU26424.1"/>
    <property type="molecule type" value="Genomic_DNA"/>
</dbReference>
<name>A0A022QFV0_ERYGU</name>
<feature type="non-terminal residue" evidence="1">
    <location>
        <position position="1"/>
    </location>
</feature>
<dbReference type="AlphaFoldDB" id="A0A022QFV0"/>
<gene>
    <name evidence="1" type="ORF">MIMGU_mgv1a0137731mg</name>
</gene>